<organism evidence="1">
    <name type="scientific">Perkinsus chesapeaki</name>
    <name type="common">Clam parasite</name>
    <name type="synonym">Perkinsus andrewsi</name>
    <dbReference type="NCBI Taxonomy" id="330153"/>
    <lineage>
        <taxon>Eukaryota</taxon>
        <taxon>Sar</taxon>
        <taxon>Alveolata</taxon>
        <taxon>Perkinsozoa</taxon>
        <taxon>Perkinsea</taxon>
        <taxon>Perkinsida</taxon>
        <taxon>Perkinsidae</taxon>
        <taxon>Perkinsus</taxon>
    </lineage>
</organism>
<proteinExistence type="evidence at transcript level"/>
<dbReference type="AlphaFoldDB" id="A7YXP2"/>
<evidence type="ECO:0000313" key="1">
    <source>
        <dbReference type="EMBL" id="ABV22171.1"/>
    </source>
</evidence>
<sequence>MQGRPYDGLNGSRHAVKAKSIHSELTSTTISLLSS</sequence>
<name>A7YXP2_PERCH</name>
<reference evidence="1" key="1">
    <citation type="journal article" date="2007" name="Proc. Natl. Acad. Sci. U.S.A.">
        <title>Spliced leader RNA trans-splicing in dinoflagellates.</title>
        <authorList>
            <person name="Zhang H."/>
            <person name="Hou Y."/>
            <person name="Miranda L."/>
            <person name="Campbell D.A."/>
            <person name="Sturm N.R."/>
            <person name="Gaasterland T."/>
            <person name="Lin S."/>
        </authorList>
    </citation>
    <scope>NUCLEOTIDE SEQUENCE</scope>
    <source>
        <strain evidence="1">Pch_cDNA26</strain>
    </source>
</reference>
<accession>A7YXP2</accession>
<protein>
    <submittedName>
        <fullName evidence="1">Uncharacterized protein</fullName>
    </submittedName>
</protein>
<dbReference type="EMBL" id="EF134057">
    <property type="protein sequence ID" value="ABV22171.1"/>
    <property type="molecule type" value="mRNA"/>
</dbReference>